<evidence type="ECO:0000313" key="2">
    <source>
        <dbReference type="Proteomes" id="UP001163321"/>
    </source>
</evidence>
<accession>A0ACC0W8W7</accession>
<organism evidence="1 2">
    <name type="scientific">Peronosclerospora sorghi</name>
    <dbReference type="NCBI Taxonomy" id="230839"/>
    <lineage>
        <taxon>Eukaryota</taxon>
        <taxon>Sar</taxon>
        <taxon>Stramenopiles</taxon>
        <taxon>Oomycota</taxon>
        <taxon>Peronosporomycetes</taxon>
        <taxon>Peronosporales</taxon>
        <taxon>Peronosporaceae</taxon>
        <taxon>Peronosclerospora</taxon>
    </lineage>
</organism>
<dbReference type="EMBL" id="CM047582">
    <property type="protein sequence ID" value="KAI9914476.1"/>
    <property type="molecule type" value="Genomic_DNA"/>
</dbReference>
<evidence type="ECO:0000313" key="1">
    <source>
        <dbReference type="EMBL" id="KAI9914476.1"/>
    </source>
</evidence>
<keyword evidence="2" id="KW-1185">Reference proteome</keyword>
<gene>
    <name evidence="1" type="ORF">PsorP6_007392</name>
</gene>
<dbReference type="Proteomes" id="UP001163321">
    <property type="component" value="Chromosome 3"/>
</dbReference>
<sequence>MNLSTYCHTSNSVVESSGLLELIHGDLMDPMRVKSKGVDDWSRYINVYLIKVKSEAFERFKEYTAFIEAHLSCRIKILRTKKLKKFYSSHGILQKTSAPCSPKQNGLVERDNRSIGKSARSSLLYQHVDESFGGEAVVTAAYTLNQLPNDARGDQTPYELVWGEKDHIRVLFSPGFVYVDKSKGAKFDTKAHRCIFLDYAEGSKAYRVWDCETNRIVVTRTIALYERPPSDYVPASYTRESQLQWTVLMIVMILLQRHPDQRMMKWIWMRQLLRMVIRQILPNLWK</sequence>
<reference evidence="1 2" key="1">
    <citation type="journal article" date="2022" name="bioRxiv">
        <title>The genome of the oomycete Peronosclerospora sorghi, a cosmopolitan pathogen of maize and sorghum, is inflated with dispersed pseudogenes.</title>
        <authorList>
            <person name="Fletcher K."/>
            <person name="Martin F."/>
            <person name="Isakeit T."/>
            <person name="Cavanaugh K."/>
            <person name="Magill C."/>
            <person name="Michelmore R."/>
        </authorList>
    </citation>
    <scope>NUCLEOTIDE SEQUENCE [LARGE SCALE GENOMIC DNA]</scope>
    <source>
        <strain evidence="1">P6</strain>
    </source>
</reference>
<comment type="caution">
    <text evidence="1">The sequence shown here is derived from an EMBL/GenBank/DDBJ whole genome shotgun (WGS) entry which is preliminary data.</text>
</comment>
<protein>
    <submittedName>
        <fullName evidence="1">Uncharacterized protein</fullName>
    </submittedName>
</protein>
<proteinExistence type="predicted"/>
<name>A0ACC0W8W7_9STRA</name>